<reference evidence="6 7" key="1">
    <citation type="submission" date="2024-10" db="EMBL/GenBank/DDBJ databases">
        <title>The Natural Products Discovery Center: Release of the First 8490 Sequenced Strains for Exploring Actinobacteria Biosynthetic Diversity.</title>
        <authorList>
            <person name="Kalkreuter E."/>
            <person name="Kautsar S.A."/>
            <person name="Yang D."/>
            <person name="Bader C.D."/>
            <person name="Teijaro C.N."/>
            <person name="Fluegel L."/>
            <person name="Davis C.M."/>
            <person name="Simpson J.R."/>
            <person name="Lauterbach L."/>
            <person name="Steele A.D."/>
            <person name="Gui C."/>
            <person name="Meng S."/>
            <person name="Li G."/>
            <person name="Viehrig K."/>
            <person name="Ye F."/>
            <person name="Su P."/>
            <person name="Kiefer A.F."/>
            <person name="Nichols A."/>
            <person name="Cepeda A.J."/>
            <person name="Yan W."/>
            <person name="Fan B."/>
            <person name="Jiang Y."/>
            <person name="Adhikari A."/>
            <person name="Zheng C.-J."/>
            <person name="Schuster L."/>
            <person name="Cowan T.M."/>
            <person name="Smanski M.J."/>
            <person name="Chevrette M.G."/>
            <person name="De Carvalho L.P.S."/>
            <person name="Shen B."/>
        </authorList>
    </citation>
    <scope>NUCLEOTIDE SEQUENCE [LARGE SCALE GENOMIC DNA]</scope>
    <source>
        <strain evidence="6 7">NPDC007066</strain>
    </source>
</reference>
<evidence type="ECO:0000256" key="4">
    <source>
        <dbReference type="ARBA" id="ARBA00023194"/>
    </source>
</evidence>
<keyword evidence="6" id="KW-0223">Dioxygenase</keyword>
<dbReference type="EMBL" id="JBIAFP010000040">
    <property type="protein sequence ID" value="MFE9230819.1"/>
    <property type="molecule type" value="Genomic_DNA"/>
</dbReference>
<evidence type="ECO:0000259" key="5">
    <source>
        <dbReference type="Pfam" id="PF02668"/>
    </source>
</evidence>
<dbReference type="InterPro" id="IPR042098">
    <property type="entry name" value="TauD-like_sf"/>
</dbReference>
<dbReference type="PANTHER" id="PTHR10696:SF56">
    <property type="entry name" value="TAUD_TFDA-LIKE DOMAIN-CONTAINING PROTEIN"/>
    <property type="match status" value="1"/>
</dbReference>
<keyword evidence="7" id="KW-1185">Reference proteome</keyword>
<protein>
    <submittedName>
        <fullName evidence="6">TauD/TfdA family dioxygenase</fullName>
    </submittedName>
</protein>
<comment type="cofactor">
    <cofactor evidence="1">
        <name>Fe(2+)</name>
        <dbReference type="ChEBI" id="CHEBI:29033"/>
    </cofactor>
</comment>
<dbReference type="InterPro" id="IPR003819">
    <property type="entry name" value="TauD/TfdA-like"/>
</dbReference>
<evidence type="ECO:0000256" key="1">
    <source>
        <dbReference type="ARBA" id="ARBA00001954"/>
    </source>
</evidence>
<organism evidence="6 7">
    <name type="scientific">Streptomyces massasporeus</name>
    <dbReference type="NCBI Taxonomy" id="67324"/>
    <lineage>
        <taxon>Bacteria</taxon>
        <taxon>Bacillati</taxon>
        <taxon>Actinomycetota</taxon>
        <taxon>Actinomycetes</taxon>
        <taxon>Kitasatosporales</taxon>
        <taxon>Streptomycetaceae</taxon>
        <taxon>Streptomyces</taxon>
    </lineage>
</organism>
<dbReference type="InterPro" id="IPR050411">
    <property type="entry name" value="AlphaKG_dependent_hydroxylases"/>
</dbReference>
<gene>
    <name evidence="6" type="ORF">ACFYM3_40855</name>
</gene>
<proteinExistence type="predicted"/>
<dbReference type="Pfam" id="PF02668">
    <property type="entry name" value="TauD"/>
    <property type="match status" value="1"/>
</dbReference>
<dbReference type="Proteomes" id="UP001601288">
    <property type="component" value="Unassembled WGS sequence"/>
</dbReference>
<evidence type="ECO:0000256" key="2">
    <source>
        <dbReference type="ARBA" id="ARBA00023002"/>
    </source>
</evidence>
<accession>A0ABW6LR04</accession>
<name>A0ABW6LR04_9ACTN</name>
<dbReference type="Gene3D" id="3.60.130.10">
    <property type="entry name" value="Clavaminate synthase-like"/>
    <property type="match status" value="1"/>
</dbReference>
<dbReference type="PANTHER" id="PTHR10696">
    <property type="entry name" value="GAMMA-BUTYROBETAINE HYDROXYLASE-RELATED"/>
    <property type="match status" value="1"/>
</dbReference>
<dbReference type="SUPFAM" id="SSF51197">
    <property type="entry name" value="Clavaminate synthase-like"/>
    <property type="match status" value="1"/>
</dbReference>
<dbReference type="GO" id="GO:0051213">
    <property type="term" value="F:dioxygenase activity"/>
    <property type="evidence" value="ECO:0007669"/>
    <property type="project" value="UniProtKB-KW"/>
</dbReference>
<evidence type="ECO:0000313" key="7">
    <source>
        <dbReference type="Proteomes" id="UP001601288"/>
    </source>
</evidence>
<keyword evidence="3" id="KW-0408">Iron</keyword>
<feature type="domain" description="TauD/TfdA-like" evidence="5">
    <location>
        <begin position="27"/>
        <end position="316"/>
    </location>
</feature>
<evidence type="ECO:0000313" key="6">
    <source>
        <dbReference type="EMBL" id="MFE9230819.1"/>
    </source>
</evidence>
<dbReference type="RefSeq" id="WP_358291425.1">
    <property type="nucleotide sequence ID" value="NZ_JBEYGJ010000050.1"/>
</dbReference>
<keyword evidence="2" id="KW-0560">Oxidoreductase</keyword>
<keyword evidence="4" id="KW-0045">Antibiotic biosynthesis</keyword>
<sequence length="325" mass="35973">MPQIDTDLFAGLEGHRDEGRPALVTVADASDPAAWAAQHQEALYRIVASQGAVLVRGLGLTDAAGAAAVLKVLGRDLMSEREAFAPRWTYDDRIYSSSKWPPNQPMCMHHELSYAVEFPATMVFACLSAPTAGGATALADAGRVLQQLPSDLVERFEREGWLLTRSYNEDIGVPWSEAFGTTDRSEVERYCAANDISFEWRGEELRTSQRRPAVLRHPADGQRLWFNQIAFLNQWTMAPEVREYLVDVYGPEGLPFNTSFGDGGEVTEDVVALINKVYDSVTVAEPWRPGDVMLVDNLRTAHSRLPYDGAREVLVAMANPTTRSV</sequence>
<comment type="caution">
    <text evidence="6">The sequence shown here is derived from an EMBL/GenBank/DDBJ whole genome shotgun (WGS) entry which is preliminary data.</text>
</comment>
<evidence type="ECO:0000256" key="3">
    <source>
        <dbReference type="ARBA" id="ARBA00023004"/>
    </source>
</evidence>